<dbReference type="Proteomes" id="UP000077868">
    <property type="component" value="Chromosome"/>
</dbReference>
<protein>
    <submittedName>
        <fullName evidence="3">Uncharacterized protein</fullName>
    </submittedName>
</protein>
<feature type="region of interest" description="Disordered" evidence="1">
    <location>
        <begin position="71"/>
        <end position="129"/>
    </location>
</feature>
<evidence type="ECO:0000313" key="3">
    <source>
        <dbReference type="EMBL" id="ANH38069.1"/>
    </source>
</evidence>
<evidence type="ECO:0000256" key="2">
    <source>
        <dbReference type="SAM" id="SignalP"/>
    </source>
</evidence>
<dbReference type="EMBL" id="CP015079">
    <property type="protein sequence ID" value="ANH38069.1"/>
    <property type="molecule type" value="Genomic_DNA"/>
</dbReference>
<dbReference type="AlphaFoldDB" id="A0A1A9GIC3"/>
<evidence type="ECO:0000313" key="4">
    <source>
        <dbReference type="Proteomes" id="UP000077868"/>
    </source>
</evidence>
<feature type="chain" id="PRO_5039718535" evidence="2">
    <location>
        <begin position="22"/>
        <end position="384"/>
    </location>
</feature>
<reference evidence="3 4" key="1">
    <citation type="submission" date="2016-03" db="EMBL/GenBank/DDBJ databases">
        <title>Complete genome sequence of a soil Actinobacterium, Nocardioides dokdonensis FR1436.</title>
        <authorList>
            <person name="Kwon S.-K."/>
            <person name="Kim K."/>
            <person name="Kim J.F."/>
        </authorList>
    </citation>
    <scope>NUCLEOTIDE SEQUENCE [LARGE SCALE GENOMIC DNA]</scope>
    <source>
        <strain evidence="3 4">FR1436</strain>
    </source>
</reference>
<evidence type="ECO:0000256" key="1">
    <source>
        <dbReference type="SAM" id="MobiDB-lite"/>
    </source>
</evidence>
<feature type="signal peptide" evidence="2">
    <location>
        <begin position="1"/>
        <end position="21"/>
    </location>
</feature>
<sequence>MSSTRSTTPQPATARSLPRLAASAATVLALTAGGLAVTAGGATAETAPRISSAAVAGTSLDHAGERRATTCADAKSDVRKAKKSLRKAKKAKTNKAKKVKRAKKRVKNRKNRRNKLCSDTGSNPGQVQDQIDQDQDLLGALPLGSLGALLPAELAGQLNAVTAQLQGLLSGLESQVPGADAGQLTEILAALQAMDVQAFSAAVQALLEQLSSGGADPEAVTAVLTTLLGGLPGGSSIPGADLGQLSGALSTLQAALSGFDPSMGPAAFATALQQLVASLTALGGQVEGTPLAPLLELFSQLEGLGAFSAGDPTEIFAGVLEALLSELGSADFLDQLSEVLSTGGLGGLLGSLGDLLDDILGGLLGGLLGGIFGGGGLPFPKSTV</sequence>
<proteinExistence type="predicted"/>
<gene>
    <name evidence="3" type="ORF">I601_1637</name>
</gene>
<organism evidence="3 4">
    <name type="scientific">Nocardioides dokdonensis FR1436</name>
    <dbReference type="NCBI Taxonomy" id="1300347"/>
    <lineage>
        <taxon>Bacteria</taxon>
        <taxon>Bacillati</taxon>
        <taxon>Actinomycetota</taxon>
        <taxon>Actinomycetes</taxon>
        <taxon>Propionibacteriales</taxon>
        <taxon>Nocardioidaceae</taxon>
        <taxon>Nocardioides</taxon>
    </lineage>
</organism>
<dbReference type="PATRIC" id="fig|1300347.3.peg.1636"/>
<keyword evidence="2" id="KW-0732">Signal</keyword>
<dbReference type="RefSeq" id="WP_068108068.1">
    <property type="nucleotide sequence ID" value="NZ_CP015079.1"/>
</dbReference>
<accession>A0A1A9GIC3</accession>
<dbReference type="KEGG" id="ndk:I601_1637"/>
<feature type="compositionally biased region" description="Basic residues" evidence="1">
    <location>
        <begin position="80"/>
        <end position="115"/>
    </location>
</feature>
<keyword evidence="4" id="KW-1185">Reference proteome</keyword>
<name>A0A1A9GIC3_9ACTN</name>